<proteinExistence type="predicted"/>
<dbReference type="Proteomes" id="UP001054252">
    <property type="component" value="Unassembled WGS sequence"/>
</dbReference>
<feature type="region of interest" description="Disordered" evidence="1">
    <location>
        <begin position="130"/>
        <end position="150"/>
    </location>
</feature>
<keyword evidence="3" id="KW-1185">Reference proteome</keyword>
<accession>A0AAV5INN5</accession>
<evidence type="ECO:0000256" key="1">
    <source>
        <dbReference type="SAM" id="MobiDB-lite"/>
    </source>
</evidence>
<dbReference type="AlphaFoldDB" id="A0AAV5INN5"/>
<organism evidence="2 3">
    <name type="scientific">Rubroshorea leprosula</name>
    <dbReference type="NCBI Taxonomy" id="152421"/>
    <lineage>
        <taxon>Eukaryota</taxon>
        <taxon>Viridiplantae</taxon>
        <taxon>Streptophyta</taxon>
        <taxon>Embryophyta</taxon>
        <taxon>Tracheophyta</taxon>
        <taxon>Spermatophyta</taxon>
        <taxon>Magnoliopsida</taxon>
        <taxon>eudicotyledons</taxon>
        <taxon>Gunneridae</taxon>
        <taxon>Pentapetalae</taxon>
        <taxon>rosids</taxon>
        <taxon>malvids</taxon>
        <taxon>Malvales</taxon>
        <taxon>Dipterocarpaceae</taxon>
        <taxon>Rubroshorea</taxon>
    </lineage>
</organism>
<dbReference type="EMBL" id="BPVZ01000015">
    <property type="protein sequence ID" value="GKU99952.1"/>
    <property type="molecule type" value="Genomic_DNA"/>
</dbReference>
<feature type="region of interest" description="Disordered" evidence="1">
    <location>
        <begin position="1"/>
        <end position="36"/>
    </location>
</feature>
<sequence>METEKKLQLEEAEQVPPKEAPALSRMGPKQGPQMDEGLIQPVEEVEQGLQKAEVFLHGMEENQRLQMEADQKGLLEETLHPIEEEQGLQMEETLPPMEVEQGLQIEEALGLHRMEAEQGLQMEEMEAELAEMRAKTSRMREKRTEVEAAVEAKRSELELRKINRDRRLAQLLLLEEAEQVFLDILFPPPN</sequence>
<protein>
    <submittedName>
        <fullName evidence="2">Uncharacterized protein</fullName>
    </submittedName>
</protein>
<evidence type="ECO:0000313" key="3">
    <source>
        <dbReference type="Proteomes" id="UP001054252"/>
    </source>
</evidence>
<name>A0AAV5INN5_9ROSI</name>
<evidence type="ECO:0000313" key="2">
    <source>
        <dbReference type="EMBL" id="GKU99952.1"/>
    </source>
</evidence>
<gene>
    <name evidence="2" type="ORF">SLEP1_g12726</name>
</gene>
<reference evidence="2 3" key="1">
    <citation type="journal article" date="2021" name="Commun. Biol.">
        <title>The genome of Shorea leprosula (Dipterocarpaceae) highlights the ecological relevance of drought in aseasonal tropical rainforests.</title>
        <authorList>
            <person name="Ng K.K.S."/>
            <person name="Kobayashi M.J."/>
            <person name="Fawcett J.A."/>
            <person name="Hatakeyama M."/>
            <person name="Paape T."/>
            <person name="Ng C.H."/>
            <person name="Ang C.C."/>
            <person name="Tnah L.H."/>
            <person name="Lee C.T."/>
            <person name="Nishiyama T."/>
            <person name="Sese J."/>
            <person name="O'Brien M.J."/>
            <person name="Copetti D."/>
            <person name="Mohd Noor M.I."/>
            <person name="Ong R.C."/>
            <person name="Putra M."/>
            <person name="Sireger I.Z."/>
            <person name="Indrioko S."/>
            <person name="Kosugi Y."/>
            <person name="Izuno A."/>
            <person name="Isagi Y."/>
            <person name="Lee S.L."/>
            <person name="Shimizu K.K."/>
        </authorList>
    </citation>
    <scope>NUCLEOTIDE SEQUENCE [LARGE SCALE GENOMIC DNA]</scope>
    <source>
        <strain evidence="2">214</strain>
    </source>
</reference>
<comment type="caution">
    <text evidence="2">The sequence shown here is derived from an EMBL/GenBank/DDBJ whole genome shotgun (WGS) entry which is preliminary data.</text>
</comment>